<protein>
    <submittedName>
        <fullName evidence="2">Uncharacterized protein</fullName>
    </submittedName>
</protein>
<evidence type="ECO:0000313" key="2">
    <source>
        <dbReference type="EMBL" id="KAJ5569076.1"/>
    </source>
</evidence>
<feature type="compositionally biased region" description="Low complexity" evidence="1">
    <location>
        <begin position="91"/>
        <end position="107"/>
    </location>
</feature>
<organism evidence="2 3">
    <name type="scientific">Penicillium hetheringtonii</name>
    <dbReference type="NCBI Taxonomy" id="911720"/>
    <lineage>
        <taxon>Eukaryota</taxon>
        <taxon>Fungi</taxon>
        <taxon>Dikarya</taxon>
        <taxon>Ascomycota</taxon>
        <taxon>Pezizomycotina</taxon>
        <taxon>Eurotiomycetes</taxon>
        <taxon>Eurotiomycetidae</taxon>
        <taxon>Eurotiales</taxon>
        <taxon>Aspergillaceae</taxon>
        <taxon>Penicillium</taxon>
    </lineage>
</organism>
<accession>A0AAD6GL34</accession>
<sequence length="142" mass="15588">MNLGESALNVVLMDADREALRILLVLTDRCPFAQAFSATLLSSLALALLGTDCFIYLPISSLFSIILRSDSLPDLMSPPSRLRRPAHSNRSDPLSSSSKTPSNVPSTRRSRRIRRRDRTSSKIDPGVAAVRVPWPLQSNGSQ</sequence>
<reference evidence="2 3" key="1">
    <citation type="journal article" date="2023" name="IMA Fungus">
        <title>Comparative genomic study of the Penicillium genus elucidates a diverse pangenome and 15 lateral gene transfer events.</title>
        <authorList>
            <person name="Petersen C."/>
            <person name="Sorensen T."/>
            <person name="Nielsen M.R."/>
            <person name="Sondergaard T.E."/>
            <person name="Sorensen J.L."/>
            <person name="Fitzpatrick D.A."/>
            <person name="Frisvad J.C."/>
            <person name="Nielsen K.L."/>
        </authorList>
    </citation>
    <scope>NUCLEOTIDE SEQUENCE [LARGE SCALE GENOMIC DNA]</scope>
    <source>
        <strain evidence="2 3">IBT 29057</strain>
    </source>
</reference>
<name>A0AAD6GL34_9EURO</name>
<evidence type="ECO:0000313" key="3">
    <source>
        <dbReference type="Proteomes" id="UP001216150"/>
    </source>
</evidence>
<dbReference type="EMBL" id="JAQJAC010000010">
    <property type="protein sequence ID" value="KAJ5569076.1"/>
    <property type="molecule type" value="Genomic_DNA"/>
</dbReference>
<feature type="region of interest" description="Disordered" evidence="1">
    <location>
        <begin position="76"/>
        <end position="142"/>
    </location>
</feature>
<keyword evidence="3" id="KW-1185">Reference proteome</keyword>
<gene>
    <name evidence="2" type="ORF">N7450_011562</name>
</gene>
<dbReference type="AlphaFoldDB" id="A0AAD6GL34"/>
<comment type="caution">
    <text evidence="2">The sequence shown here is derived from an EMBL/GenBank/DDBJ whole genome shotgun (WGS) entry which is preliminary data.</text>
</comment>
<proteinExistence type="predicted"/>
<dbReference type="Proteomes" id="UP001216150">
    <property type="component" value="Unassembled WGS sequence"/>
</dbReference>
<evidence type="ECO:0000256" key="1">
    <source>
        <dbReference type="SAM" id="MobiDB-lite"/>
    </source>
</evidence>
<feature type="compositionally biased region" description="Basic residues" evidence="1">
    <location>
        <begin position="108"/>
        <end position="117"/>
    </location>
</feature>